<reference evidence="2" key="1">
    <citation type="journal article" date="2022" name="Int. J. Syst. Evol. Microbiol.">
        <title>Cellulosimicrobium protaetiae sp. nov., isolated from the gut of the larva of Protaetia brevitarsis seulensis.</title>
        <authorList>
            <person name="Le Han H."/>
            <person name="Nguyen T.T.H."/>
            <person name="Li Z."/>
            <person name="Shin N.R."/>
            <person name="Kim S.G."/>
        </authorList>
    </citation>
    <scope>NUCLEOTIDE SEQUENCE [LARGE SCALE GENOMIC DNA]</scope>
    <source>
        <strain evidence="2">BI34</strain>
    </source>
</reference>
<dbReference type="AlphaFoldDB" id="A0A6M5UNN4"/>
<evidence type="ECO:0000313" key="1">
    <source>
        <dbReference type="EMBL" id="QJW38798.1"/>
    </source>
</evidence>
<dbReference type="EMBL" id="CP052758">
    <property type="protein sequence ID" value="QJW38798.1"/>
    <property type="molecule type" value="Genomic_DNA"/>
</dbReference>
<geneLocation type="plasmid" evidence="1 2">
    <name>pCPRO01</name>
</geneLocation>
<protein>
    <submittedName>
        <fullName evidence="1">Uncharacterized protein</fullName>
    </submittedName>
</protein>
<dbReference type="KEGG" id="cprt:FIC82_020685"/>
<name>A0A6M5UNN4_9MICO</name>
<keyword evidence="1" id="KW-0614">Plasmid</keyword>
<sequence length="141" mass="15298">MSTATITRRWEATKARFAGFQTDGSTAPTTEHDGWHIPYGPRPITVTYTDPTTGDVLTQDTWHHGQVLRLVSDLLDHLAAHPDDRAVQSATIALAVYEAIESDLATGTSIAAWPSWNALVDLIVGVATHPSADVSTTWSEF</sequence>
<proteinExistence type="predicted"/>
<accession>A0A6M5UNN4</accession>
<dbReference type="RefSeq" id="WP_154800740.1">
    <property type="nucleotide sequence ID" value="NZ_CP052758.1"/>
</dbReference>
<dbReference type="Proteomes" id="UP000451354">
    <property type="component" value="Plasmid pCPRO01"/>
</dbReference>
<gene>
    <name evidence="1" type="ORF">FIC82_020685</name>
</gene>
<evidence type="ECO:0000313" key="2">
    <source>
        <dbReference type="Proteomes" id="UP000451354"/>
    </source>
</evidence>
<keyword evidence="2" id="KW-1185">Reference proteome</keyword>
<dbReference type="OrthoDB" id="9846523at2"/>
<organism evidence="1 2">
    <name type="scientific">Cellulosimicrobium protaetiae</name>
    <dbReference type="NCBI Taxonomy" id="2587808"/>
    <lineage>
        <taxon>Bacteria</taxon>
        <taxon>Bacillati</taxon>
        <taxon>Actinomycetota</taxon>
        <taxon>Actinomycetes</taxon>
        <taxon>Micrococcales</taxon>
        <taxon>Promicromonosporaceae</taxon>
        <taxon>Cellulosimicrobium</taxon>
    </lineage>
</organism>